<comment type="caution">
    <text evidence="1">The sequence shown here is derived from an EMBL/GenBank/DDBJ whole genome shotgun (WGS) entry which is preliminary data.</text>
</comment>
<dbReference type="EMBL" id="LUCM01000776">
    <property type="protein sequence ID" value="KAA0200039.1"/>
    <property type="molecule type" value="Genomic_DNA"/>
</dbReference>
<dbReference type="OrthoDB" id="10053513at2759"/>
<sequence>MTDHESTLTRFCCAGCVCCIWTSPRIHVHFWEHLVITGRKYVHFNIQEETQCVLENEAAFAKAALPLQLHVDGFSPILGLIVKPKSRIFIIDLFSGMGKPKEMFTNSYTIP</sequence>
<protein>
    <submittedName>
        <fullName evidence="1">Uncharacterized protein</fullName>
    </submittedName>
</protein>
<reference evidence="1" key="1">
    <citation type="submission" date="2019-05" db="EMBL/GenBank/DDBJ databases">
        <title>Annotation for the trematode Fasciolopsis buski.</title>
        <authorList>
            <person name="Choi Y.-J."/>
        </authorList>
    </citation>
    <scope>NUCLEOTIDE SEQUENCE</scope>
    <source>
        <strain evidence="1">HT</strain>
        <tissue evidence="1">Whole worm</tissue>
    </source>
</reference>
<organism evidence="1 2">
    <name type="scientific">Fasciolopsis buskii</name>
    <dbReference type="NCBI Taxonomy" id="27845"/>
    <lineage>
        <taxon>Eukaryota</taxon>
        <taxon>Metazoa</taxon>
        <taxon>Spiralia</taxon>
        <taxon>Lophotrochozoa</taxon>
        <taxon>Platyhelminthes</taxon>
        <taxon>Trematoda</taxon>
        <taxon>Digenea</taxon>
        <taxon>Plagiorchiida</taxon>
        <taxon>Echinostomata</taxon>
        <taxon>Echinostomatoidea</taxon>
        <taxon>Fasciolidae</taxon>
        <taxon>Fasciolopsis</taxon>
    </lineage>
</organism>
<evidence type="ECO:0000313" key="1">
    <source>
        <dbReference type="EMBL" id="KAA0200039.1"/>
    </source>
</evidence>
<dbReference type="Proteomes" id="UP000728185">
    <property type="component" value="Unassembled WGS sequence"/>
</dbReference>
<evidence type="ECO:0000313" key="2">
    <source>
        <dbReference type="Proteomes" id="UP000728185"/>
    </source>
</evidence>
<name>A0A8E0S924_9TREM</name>
<gene>
    <name evidence="1" type="ORF">FBUS_00470</name>
</gene>
<dbReference type="AlphaFoldDB" id="A0A8E0S924"/>
<accession>A0A8E0S924</accession>
<keyword evidence="2" id="KW-1185">Reference proteome</keyword>
<proteinExistence type="predicted"/>